<dbReference type="AlphaFoldDB" id="A0A835JWE8"/>
<dbReference type="PANTHER" id="PTHR11835">
    <property type="entry name" value="DECARBOXYLATING DEHYDROGENASES-ISOCITRATE, ISOPROPYLMALATE, TARTRATE"/>
    <property type="match status" value="1"/>
</dbReference>
<dbReference type="PANTHER" id="PTHR11835:SF79">
    <property type="entry name" value="ISOCITRATE DEHYDROGENASE [NAD] REGULATORY SUBUNIT 3, MITOCHONDRIAL"/>
    <property type="match status" value="1"/>
</dbReference>
<evidence type="ECO:0000259" key="2">
    <source>
        <dbReference type="SMART" id="SM01329"/>
    </source>
</evidence>
<evidence type="ECO:0000313" key="4">
    <source>
        <dbReference type="Proteomes" id="UP000657918"/>
    </source>
</evidence>
<gene>
    <name evidence="3" type="ORF">SADUNF_Sadunf07G0061200</name>
</gene>
<dbReference type="GO" id="GO:0004449">
    <property type="term" value="F:isocitrate dehydrogenase (NAD+) activity"/>
    <property type="evidence" value="ECO:0007669"/>
    <property type="project" value="TreeGrafter"/>
</dbReference>
<dbReference type="Pfam" id="PF00180">
    <property type="entry name" value="Iso_dh"/>
    <property type="match status" value="2"/>
</dbReference>
<organism evidence="3 4">
    <name type="scientific">Salix dunnii</name>
    <dbReference type="NCBI Taxonomy" id="1413687"/>
    <lineage>
        <taxon>Eukaryota</taxon>
        <taxon>Viridiplantae</taxon>
        <taxon>Streptophyta</taxon>
        <taxon>Embryophyta</taxon>
        <taxon>Tracheophyta</taxon>
        <taxon>Spermatophyta</taxon>
        <taxon>Magnoliopsida</taxon>
        <taxon>eudicotyledons</taxon>
        <taxon>Gunneridae</taxon>
        <taxon>Pentapetalae</taxon>
        <taxon>rosids</taxon>
        <taxon>fabids</taxon>
        <taxon>Malpighiales</taxon>
        <taxon>Salicaceae</taxon>
        <taxon>Saliceae</taxon>
        <taxon>Salix</taxon>
    </lineage>
</organism>
<sequence>MHTPVYFKKYDVHRDMMTVLLEVIESINKNKVCLKRGLVMPIGRGVCLMNVQFRKELDLYASLMNYFNLQGLPTRHENVNVVVIREDTEGEYAAVPGVVESLKKKVTTMHKANIMKLADGSFLESCREDVAKYLGIKYNDIIVDNCCMILQHLIVVHHHYYHLYHF</sequence>
<dbReference type="OrthoDB" id="10261637at2759"/>
<dbReference type="EMBL" id="JADGMS010000007">
    <property type="protein sequence ID" value="KAF9678690.1"/>
    <property type="molecule type" value="Genomic_DNA"/>
</dbReference>
<name>A0A835JWE8_9ROSI</name>
<accession>A0A835JWE8</accession>
<dbReference type="SMART" id="SM01329">
    <property type="entry name" value="Iso_dh"/>
    <property type="match status" value="1"/>
</dbReference>
<dbReference type="GO" id="GO:0006102">
    <property type="term" value="P:isocitrate metabolic process"/>
    <property type="evidence" value="ECO:0007669"/>
    <property type="project" value="TreeGrafter"/>
</dbReference>
<reference evidence="3 4" key="1">
    <citation type="submission" date="2020-10" db="EMBL/GenBank/DDBJ databases">
        <title>Plant Genome Project.</title>
        <authorList>
            <person name="Zhang R.-G."/>
        </authorList>
    </citation>
    <scope>NUCLEOTIDE SEQUENCE [LARGE SCALE GENOMIC DNA]</scope>
    <source>
        <strain evidence="3">FAFU-HL-1</strain>
        <tissue evidence="3">Leaf</tissue>
    </source>
</reference>
<proteinExistence type="inferred from homology"/>
<dbReference type="GO" id="GO:0005739">
    <property type="term" value="C:mitochondrion"/>
    <property type="evidence" value="ECO:0007669"/>
    <property type="project" value="TreeGrafter"/>
</dbReference>
<feature type="domain" description="Isopropylmalate dehydrogenase-like" evidence="2">
    <location>
        <begin position="1"/>
        <end position="166"/>
    </location>
</feature>
<dbReference type="Proteomes" id="UP000657918">
    <property type="component" value="Unassembled WGS sequence"/>
</dbReference>
<evidence type="ECO:0000256" key="1">
    <source>
        <dbReference type="ARBA" id="ARBA00007769"/>
    </source>
</evidence>
<comment type="similarity">
    <text evidence="1">Belongs to the isocitrate and isopropylmalate dehydrogenases family.</text>
</comment>
<keyword evidence="4" id="KW-1185">Reference proteome</keyword>
<evidence type="ECO:0000313" key="3">
    <source>
        <dbReference type="EMBL" id="KAF9678690.1"/>
    </source>
</evidence>
<dbReference type="Gene3D" id="3.40.718.10">
    <property type="entry name" value="Isopropylmalate Dehydrogenase"/>
    <property type="match status" value="2"/>
</dbReference>
<dbReference type="InterPro" id="IPR024084">
    <property type="entry name" value="IsoPropMal-DH-like_dom"/>
</dbReference>
<comment type="caution">
    <text evidence="3">The sequence shown here is derived from an EMBL/GenBank/DDBJ whole genome shotgun (WGS) entry which is preliminary data.</text>
</comment>
<dbReference type="SUPFAM" id="SSF53659">
    <property type="entry name" value="Isocitrate/Isopropylmalate dehydrogenase-like"/>
    <property type="match status" value="1"/>
</dbReference>
<dbReference type="GO" id="GO:0006099">
    <property type="term" value="P:tricarboxylic acid cycle"/>
    <property type="evidence" value="ECO:0007669"/>
    <property type="project" value="TreeGrafter"/>
</dbReference>
<protein>
    <recommendedName>
        <fullName evidence="2">Isopropylmalate dehydrogenase-like domain-containing protein</fullName>
    </recommendedName>
</protein>